<feature type="compositionally biased region" description="Polar residues" evidence="9">
    <location>
        <begin position="1518"/>
        <end position="1533"/>
    </location>
</feature>
<dbReference type="SMART" id="SM00215">
    <property type="entry name" value="VWC_out"/>
    <property type="match status" value="2"/>
</dbReference>
<feature type="compositionally biased region" description="Polar residues" evidence="9">
    <location>
        <begin position="1772"/>
        <end position="1785"/>
    </location>
</feature>
<dbReference type="PROSITE" id="PS51233">
    <property type="entry name" value="VWFD"/>
    <property type="match status" value="3"/>
</dbReference>
<dbReference type="Pfam" id="PF08742">
    <property type="entry name" value="C8"/>
    <property type="match status" value="2"/>
</dbReference>
<dbReference type="SUPFAM" id="SSF49899">
    <property type="entry name" value="Concanavalin A-like lectins/glucanases"/>
    <property type="match status" value="3"/>
</dbReference>
<evidence type="ECO:0000256" key="7">
    <source>
        <dbReference type="ARBA" id="ARBA00065625"/>
    </source>
</evidence>
<keyword evidence="13" id="KW-1185">Reference proteome</keyword>
<evidence type="ECO:0000256" key="3">
    <source>
        <dbReference type="ARBA" id="ARBA00022737"/>
    </source>
</evidence>
<dbReference type="SMART" id="SM00137">
    <property type="entry name" value="MAM"/>
    <property type="match status" value="3"/>
</dbReference>
<dbReference type="InterPro" id="IPR014853">
    <property type="entry name" value="VWF/SSPO/ZAN-like_Cys-rich_dom"/>
</dbReference>
<accession>A0A3B3IB46</accession>
<dbReference type="Pfam" id="PF00094">
    <property type="entry name" value="VWD"/>
    <property type="match status" value="3"/>
</dbReference>
<dbReference type="CDD" id="cd19941">
    <property type="entry name" value="TIL"/>
    <property type="match status" value="2"/>
</dbReference>
<dbReference type="InterPro" id="IPR001007">
    <property type="entry name" value="VWF_dom"/>
</dbReference>
<dbReference type="Bgee" id="ENSORLG00000027708">
    <property type="expression patterns" value="Expressed in ovary and 11 other cell types or tissues"/>
</dbReference>
<dbReference type="GeneTree" id="ENSGT00940000156850"/>
<reference evidence="12" key="2">
    <citation type="submission" date="2025-05" db="UniProtKB">
        <authorList>
            <consortium name="Ensembl"/>
        </authorList>
    </citation>
    <scope>IDENTIFICATION</scope>
    <source>
        <strain evidence="12">Hd-rR</strain>
    </source>
</reference>
<dbReference type="Ensembl" id="ENSORLT00000028152.1">
    <property type="protein sequence ID" value="ENSORLP00000041125.1"/>
    <property type="gene ID" value="ENSORLG00000027708.1"/>
</dbReference>
<feature type="domain" description="VWFD" evidence="11">
    <location>
        <begin position="265"/>
        <end position="444"/>
    </location>
</feature>
<feature type="region of interest" description="Disordered" evidence="9">
    <location>
        <begin position="1955"/>
        <end position="2065"/>
    </location>
</feature>
<dbReference type="Ensembl" id="ENSORLT00000032658.1">
    <property type="protein sequence ID" value="ENSORLP00000043561.1"/>
    <property type="gene ID" value="ENSORLG00000027708.1"/>
</dbReference>
<dbReference type="InterPro" id="IPR013320">
    <property type="entry name" value="ConA-like_dom_sf"/>
</dbReference>
<dbReference type="InterPro" id="IPR050780">
    <property type="entry name" value="Mucin_vWF_Thrombospondin_sf"/>
</dbReference>
<evidence type="ECO:0000313" key="12">
    <source>
        <dbReference type="Ensembl" id="ENSORLP00000041125.1"/>
    </source>
</evidence>
<keyword evidence="5" id="KW-0325">Glycoprotein</keyword>
<dbReference type="Proteomes" id="UP000001038">
    <property type="component" value="Chromosome 17"/>
</dbReference>
<dbReference type="OrthoDB" id="5945029at2759"/>
<feature type="compositionally biased region" description="Polar residues" evidence="9">
    <location>
        <begin position="1808"/>
        <end position="1824"/>
    </location>
</feature>
<keyword evidence="3" id="KW-0677">Repeat</keyword>
<feature type="compositionally biased region" description="Polar residues" evidence="9">
    <location>
        <begin position="1749"/>
        <end position="1765"/>
    </location>
</feature>
<evidence type="ECO:0000256" key="6">
    <source>
        <dbReference type="ARBA" id="ARBA00057483"/>
    </source>
</evidence>
<dbReference type="InterPro" id="IPR000998">
    <property type="entry name" value="MAM_dom"/>
</dbReference>
<feature type="compositionally biased region" description="Polar residues" evidence="9">
    <location>
        <begin position="1969"/>
        <end position="2048"/>
    </location>
</feature>
<evidence type="ECO:0000259" key="11">
    <source>
        <dbReference type="PROSITE" id="PS51233"/>
    </source>
</evidence>
<dbReference type="Pfam" id="PF00629">
    <property type="entry name" value="MAM"/>
    <property type="match status" value="4"/>
</dbReference>
<dbReference type="Ensembl" id="ENSORLT00000033201.1">
    <property type="protein sequence ID" value="ENSORLP00000026954.1"/>
    <property type="gene ID" value="ENSORLG00000027708.1"/>
</dbReference>
<evidence type="ECO:0000256" key="1">
    <source>
        <dbReference type="ARBA" id="ARBA00004251"/>
    </source>
</evidence>
<comment type="function">
    <text evidence="6">Binds in a species-specific manner to the zona pellucida of the egg. May be involved in gamete recognition and/or signaling.</text>
</comment>
<dbReference type="InterPro" id="IPR001846">
    <property type="entry name" value="VWF_type-D"/>
</dbReference>
<dbReference type="PANTHER" id="PTHR11339">
    <property type="entry name" value="EXTRACELLULAR MATRIX GLYCOPROTEIN RELATED"/>
    <property type="match status" value="1"/>
</dbReference>
<dbReference type="Ensembl" id="ENSORLT00000040227.1">
    <property type="protein sequence ID" value="ENSORLP00000044784.1"/>
    <property type="gene ID" value="ENSORLG00000027708.1"/>
</dbReference>
<dbReference type="GO" id="GO:0031012">
    <property type="term" value="C:extracellular matrix"/>
    <property type="evidence" value="ECO:0000318"/>
    <property type="project" value="GO_Central"/>
</dbReference>
<comment type="subcellular location">
    <subcellularLocation>
        <location evidence="1">Cell membrane</location>
        <topology evidence="1">Single-pass type I membrane protein</topology>
    </subcellularLocation>
</comment>
<feature type="domain" description="VWFD" evidence="11">
    <location>
        <begin position="648"/>
        <end position="826"/>
    </location>
</feature>
<keyword evidence="2" id="KW-0472">Membrane</keyword>
<feature type="region of interest" description="Disordered" evidence="9">
    <location>
        <begin position="2119"/>
        <end position="2138"/>
    </location>
</feature>
<dbReference type="GeneID" id="101157398"/>
<evidence type="ECO:0000256" key="8">
    <source>
        <dbReference type="ARBA" id="ARBA00067986"/>
    </source>
</evidence>
<dbReference type="GO" id="GO:0005201">
    <property type="term" value="F:extracellular matrix structural constituent"/>
    <property type="evidence" value="ECO:0000318"/>
    <property type="project" value="GO_Central"/>
</dbReference>
<dbReference type="Ensembl" id="ENSORLT00000027212.1">
    <property type="protein sequence ID" value="ENSORLP00000029612.1"/>
    <property type="gene ID" value="ENSORLG00000027708.1"/>
</dbReference>
<evidence type="ECO:0000256" key="9">
    <source>
        <dbReference type="SAM" id="MobiDB-lite"/>
    </source>
</evidence>
<feature type="compositionally biased region" description="Low complexity" evidence="9">
    <location>
        <begin position="1589"/>
        <end position="1600"/>
    </location>
</feature>
<organism evidence="12 13">
    <name type="scientific">Oryzias latipes</name>
    <name type="common">Japanese rice fish</name>
    <name type="synonym">Japanese killifish</name>
    <dbReference type="NCBI Taxonomy" id="8090"/>
    <lineage>
        <taxon>Eukaryota</taxon>
        <taxon>Metazoa</taxon>
        <taxon>Chordata</taxon>
        <taxon>Craniata</taxon>
        <taxon>Vertebrata</taxon>
        <taxon>Euteleostomi</taxon>
        <taxon>Actinopterygii</taxon>
        <taxon>Neopterygii</taxon>
        <taxon>Teleostei</taxon>
        <taxon>Neoteleostei</taxon>
        <taxon>Acanthomorphata</taxon>
        <taxon>Ovalentaria</taxon>
        <taxon>Atherinomorphae</taxon>
        <taxon>Beloniformes</taxon>
        <taxon>Adrianichthyidae</taxon>
        <taxon>Oryziinae</taxon>
        <taxon>Oryzias</taxon>
    </lineage>
</organism>
<feature type="region of interest" description="Disordered" evidence="9">
    <location>
        <begin position="1505"/>
        <end position="1915"/>
    </location>
</feature>
<dbReference type="PANTHER" id="PTHR11339:SF374">
    <property type="entry name" value="ZONADHESIN"/>
    <property type="match status" value="1"/>
</dbReference>
<proteinExistence type="predicted"/>
<dbReference type="FunFam" id="2.60.120.200:FF:000128">
    <property type="entry name" value="enteropeptidase isoform X2"/>
    <property type="match status" value="1"/>
</dbReference>
<feature type="compositionally biased region" description="Acidic residues" evidence="9">
    <location>
        <begin position="2322"/>
        <end position="2339"/>
    </location>
</feature>
<feature type="compositionally biased region" description="Polar residues" evidence="9">
    <location>
        <begin position="1654"/>
        <end position="1667"/>
    </location>
</feature>
<evidence type="ECO:0000259" key="10">
    <source>
        <dbReference type="PROSITE" id="PS50060"/>
    </source>
</evidence>
<protein>
    <recommendedName>
        <fullName evidence="8">Zonadhesin</fullName>
    </recommendedName>
</protein>
<dbReference type="InterPro" id="IPR025615">
    <property type="entry name" value="TILa_dom"/>
</dbReference>
<gene>
    <name evidence="12" type="primary">LOC101157398</name>
</gene>
<dbReference type="RefSeq" id="XP_011485092.3">
    <property type="nucleotide sequence ID" value="XM_011486790.3"/>
</dbReference>
<feature type="domain" description="MAM" evidence="10">
    <location>
        <begin position="1314"/>
        <end position="1465"/>
    </location>
</feature>
<dbReference type="PROSITE" id="PS50060">
    <property type="entry name" value="MAM_2"/>
    <property type="match status" value="4"/>
</dbReference>
<feature type="region of interest" description="Disordered" evidence="9">
    <location>
        <begin position="2321"/>
        <end position="2343"/>
    </location>
</feature>
<dbReference type="Pfam" id="PF12714">
    <property type="entry name" value="TILa"/>
    <property type="match status" value="1"/>
</dbReference>
<dbReference type="FunFam" id="2.10.25.10:FF:000055">
    <property type="entry name" value="alpha-tectorin isoform X1"/>
    <property type="match status" value="1"/>
</dbReference>
<dbReference type="STRING" id="8090.ENSORLP00000029612"/>
<dbReference type="CDD" id="cd06263">
    <property type="entry name" value="MAM"/>
    <property type="match status" value="3"/>
</dbReference>
<evidence type="ECO:0000313" key="13">
    <source>
        <dbReference type="Proteomes" id="UP000001038"/>
    </source>
</evidence>
<dbReference type="SMART" id="SM00214">
    <property type="entry name" value="VWC"/>
    <property type="match status" value="2"/>
</dbReference>
<feature type="compositionally biased region" description="Polar residues" evidence="9">
    <location>
        <begin position="1842"/>
        <end position="1915"/>
    </location>
</feature>
<name>A0A3B3IB46_ORYLA</name>
<dbReference type="Pfam" id="PF01826">
    <property type="entry name" value="TIL"/>
    <property type="match status" value="2"/>
</dbReference>
<dbReference type="SUPFAM" id="SSF57567">
    <property type="entry name" value="Serine protease inhibitors"/>
    <property type="match status" value="2"/>
</dbReference>
<keyword evidence="4" id="KW-1015">Disulfide bond</keyword>
<keyword evidence="2" id="KW-1003">Cell membrane</keyword>
<feature type="compositionally biased region" description="Low complexity" evidence="9">
    <location>
        <begin position="1505"/>
        <end position="1517"/>
    </location>
</feature>
<sequence length="2459" mass="267227">MKPGEAIKIRRAHVAKLTYGARLCRGPYYCAFISKAGFNIITGNSWLTILGCTNMDLLLIVALLLMQMGIWSRAEKDFSSVTLPGLQATSDYVTQCFDKSHGAVVCDWTKSQKSALTGAMVNILESPLLGIEGKACLEFWFLVPVAATGSEVTVQLKSNSSLEKIWVSPVLRRNAWRQILLNLNVTEQDTQVLFEAIQPVALQDQTTLRQIGVKKGSCGNQCDSDTDFWPDDATRCLCSVGMLLCFPSNCPKDQICGSNKFSTSGICTIRDHTEYSTFDGVQFQSMAPCSYVLTKSCTEVMEKFSVEVVNEQGGNSSITMVKGITMTLGNIMVSLIEKQRDKVVVNGVWKSLPFSINTSIDVQIQSNSAATLLEAGFGLSVSYDHAGAISVILPSNFSNEVCGLCGNFNHIHRDDFLMANGTMAENVTALAESWQTETTSTSCKSALVSPKCDPLDEEEYASEMYCGLLLSGSGPFANCTSVVKVESYFKACVSDMCSAHGDQAELCKTLQLYASVCQDAGAALPMWRNSMFCPLMCGNNSHYNACADGCPKACFSQNKTSCGSCEQRCECDAGFKLGRNKCITAEDCGCLYDGKYYEKGEQFVRDDCIQQCQCMGNDLLECTKLQCSNNKVCKEMDGVRGCFPFKPATCSVYGDLHYITFDNLAYNFQGGCSYILTTSCGDAQSLNFTVIGHNMHPPLQNVTRSKLNSASLEVDDLRCTLTQSGEVYVHENLIRLPHSVSGTYGAVWIYAEENYIILKASFGLKVILDGQGRLFLQVDEQYKYNLCGLCGTYSGFQGDDYYMPGEHVANETSEFGNSWRVQNECITEETYPRQCDSETIANMECSMLFKDEFSACQEHVHPSIYLNSCVYDYCATSGDQHTLCDSLKSYESACQIAGVTLPNWEPGTACAQRLLPTSTPSPSSPEQTFCPMDCNFDENLCGWEQVIKDSCDWTRYSGPTPSNLTGPNQDHTSGDGFYLHLESNGVSHGNSASLQSSLCSYSGPLCLHFWYYLYGSAVGMTLNIFLLKDNKAVKLWSVVNNQGPKWHLASVDLRVSGSFQIIIEGVRGASDQSDVALDDISTSLGTCSEVVSRFTDETVQTTEIIPSPVCSVNCSFDGSLCSWNKMATDALDWIWNSYTPTPISDSTSGPTNGGSYLCIEAKGMVQGNTARLISPECSAIGPHCLQFWYHMHGPSDHMGLDVYLLQNQATEIVWWKRHDQGNVWHLALVDFYATTMFQILIKGQRESNDQSVVAIDEMKLLHLPCSDVRMANEVLPSRYFNPADLQSAPPQTLSPINKSPTKEVITQPADGCQMNCNFEEDLCQWTQQLDVFDWKRHSGPTQSTISASSNSKQGGHYIYIEAKSVPFGETARLISSECSAAGPHCLQFWYLMDDSAGEVGLDVYLLNDGNTDSLWRKREGQGIVWNLAQVNFVTTGTFQVIFEGRGSDQSVAIDDISLHRGFCAGSGPSQGSIAGIPKMATSKTLQNSAVMLGTSKTATHQYQLQQTQLQVTPRPQVAQRQPPTSRCNETTVPHQPATEPKYRPETTVKQPLTTKGNATIAQQQLSTPTPESTPKTNVLKNQTYHSNVTAAPQAPSTAAPEVATRTVTTGGNPLQPTTATPESTPHISVKQPLTNRSNTPAGPQLPSTAAPEVSTRTVPQTVTTGDNPTAIPLQPTTAMPESTPHISVKQPLTNRSNTPAGPQLPSTAAPEVSTRTVPQTVTTGDNPTAIPLQPTTAMPESTPHISVKQPLTNRSNTPAGPQFPSTAAPEVSTRTVPQTVTTGDNPTAIPLQPTTAMPESTPHISVKQPLTNRSNTPAGPQFPSTAAPEATNLPKITAGKLTVTTGNNATMGPQQLTTSASGSTIGTLPQTTARPKSVFTKGSATENSNIHTTSTPDSSTVMGTTASPKLLNPTATRPEFTTATQLKNATVPQPLPTQGNGMVTTQHPVVLKSTIGTKSPTSSKSQTTEASQQFTTAKPKSTVGTQPQTRSGPQSATAAPQLSTAKPESTSVQSPFTGKLQPGTTRPQTATTVPQFSMTKPQSTTSPLITEPKPVTAKSNTVSQEHTAIPAQTFSTETTTRPQLPVVHSNETTPQLHSTTPAAAVFKPVTAKVNETVTPHLPANTTPKPQLQTMFRPQSKTTQQISKAPTCAKNSHYTTCIPPCNPTCTHLNGSPGCKEKKCTSGCVCNDGFVQNERSCVPVQKCGCQDTNGFRHNFNEVWYTNHCSQKCECEEEDGTGKVVCDDEECEDAVCLPNEMGYFCQSTGFSECTIQGDPEYRTFDGMKHGFEGKRSYVLVRTKNLPKNIPQIYIEMINACTIDSQSDEDDGSEEDSSSDDDSELQKMQQVKIQVYNHTVELKKNRQILVDGNGAKTPVSPTSGLTIQERSSRVYLKTDFGLSVEFNGHCKTEIILPTIYRKKVEGLCGNFDGRKWNDKVKPDGSTAKSIDEFGESWRVSDLG</sequence>
<dbReference type="SMART" id="SM00216">
    <property type="entry name" value="VWD"/>
    <property type="match status" value="3"/>
</dbReference>
<dbReference type="SMART" id="SM00832">
    <property type="entry name" value="C8"/>
    <property type="match status" value="2"/>
</dbReference>
<feature type="domain" description="VWFD" evidence="11">
    <location>
        <begin position="2268"/>
        <end position="2459"/>
    </location>
</feature>
<dbReference type="Gene3D" id="2.10.25.10">
    <property type="entry name" value="Laminin"/>
    <property type="match status" value="2"/>
</dbReference>
<dbReference type="GO" id="GO:0005615">
    <property type="term" value="C:extracellular space"/>
    <property type="evidence" value="ECO:0000318"/>
    <property type="project" value="GO_Central"/>
</dbReference>
<reference evidence="12 13" key="1">
    <citation type="journal article" date="2007" name="Nature">
        <title>The medaka draft genome and insights into vertebrate genome evolution.</title>
        <authorList>
            <person name="Kasahara M."/>
            <person name="Naruse K."/>
            <person name="Sasaki S."/>
            <person name="Nakatani Y."/>
            <person name="Qu W."/>
            <person name="Ahsan B."/>
            <person name="Yamada T."/>
            <person name="Nagayasu Y."/>
            <person name="Doi K."/>
            <person name="Kasai Y."/>
            <person name="Jindo T."/>
            <person name="Kobayashi D."/>
            <person name="Shimada A."/>
            <person name="Toyoda A."/>
            <person name="Kuroki Y."/>
            <person name="Fujiyama A."/>
            <person name="Sasaki T."/>
            <person name="Shimizu A."/>
            <person name="Asakawa S."/>
            <person name="Shimizu N."/>
            <person name="Hashimoto S."/>
            <person name="Yang J."/>
            <person name="Lee Y."/>
            <person name="Matsushima K."/>
            <person name="Sugano S."/>
            <person name="Sakaizumi M."/>
            <person name="Narita T."/>
            <person name="Ohishi K."/>
            <person name="Haga S."/>
            <person name="Ohta F."/>
            <person name="Nomoto H."/>
            <person name="Nogata K."/>
            <person name="Morishita T."/>
            <person name="Endo T."/>
            <person name="Shin-I T."/>
            <person name="Takeda H."/>
            <person name="Morishita S."/>
            <person name="Kohara Y."/>
        </authorList>
    </citation>
    <scope>NUCLEOTIDE SEQUENCE [LARGE SCALE GENOMIC DNA]</scope>
    <source>
        <strain evidence="12 13">Hd-rR</strain>
    </source>
</reference>
<feature type="domain" description="MAM" evidence="10">
    <location>
        <begin position="932"/>
        <end position="1089"/>
    </location>
</feature>
<feature type="compositionally biased region" description="Polar residues" evidence="9">
    <location>
        <begin position="1605"/>
        <end position="1647"/>
    </location>
</feature>
<dbReference type="Ensembl" id="ENSORLT00000039267.1">
    <property type="protein sequence ID" value="ENSORLP00000026280.1"/>
    <property type="gene ID" value="ENSORLG00000027708.1"/>
</dbReference>
<feature type="compositionally biased region" description="Low complexity" evidence="9">
    <location>
        <begin position="1957"/>
        <end position="1968"/>
    </location>
</feature>
<dbReference type="GO" id="GO:0005886">
    <property type="term" value="C:plasma membrane"/>
    <property type="evidence" value="ECO:0007669"/>
    <property type="project" value="UniProtKB-SubCell"/>
</dbReference>
<feature type="domain" description="MAM" evidence="10">
    <location>
        <begin position="28"/>
        <end position="220"/>
    </location>
</feature>
<evidence type="ECO:0000256" key="5">
    <source>
        <dbReference type="ARBA" id="ARBA00023180"/>
    </source>
</evidence>
<comment type="subunit">
    <text evidence="7">Probably forms covalent oligomers.</text>
</comment>
<feature type="compositionally biased region" description="Polar residues" evidence="9">
    <location>
        <begin position="1547"/>
        <end position="1588"/>
    </location>
</feature>
<dbReference type="PRINTS" id="PR00020">
    <property type="entry name" value="MAMDOMAIN"/>
</dbReference>
<evidence type="ECO:0000256" key="2">
    <source>
        <dbReference type="ARBA" id="ARBA00022475"/>
    </source>
</evidence>
<dbReference type="KEGG" id="ola:101157398"/>
<feature type="compositionally biased region" description="Polar residues" evidence="9">
    <location>
        <begin position="1713"/>
        <end position="1726"/>
    </location>
</feature>
<dbReference type="Gene3D" id="2.60.120.200">
    <property type="match status" value="4"/>
</dbReference>
<evidence type="ECO:0000256" key="4">
    <source>
        <dbReference type="ARBA" id="ARBA00023157"/>
    </source>
</evidence>
<dbReference type="InterPro" id="IPR036084">
    <property type="entry name" value="Ser_inhib-like_sf"/>
</dbReference>
<feature type="domain" description="MAM" evidence="10">
    <location>
        <begin position="1112"/>
        <end position="1267"/>
    </location>
</feature>
<feature type="compositionally biased region" description="Polar residues" evidence="9">
    <location>
        <begin position="1690"/>
        <end position="1706"/>
    </location>
</feature>
<dbReference type="InterPro" id="IPR002919">
    <property type="entry name" value="TIL_dom"/>
</dbReference>